<sequence length="336" mass="36279">MKKLGKHTWQYSNPVYIQASGTAVGPNEGKGPLGKWFDQSYPSLYCGEPNFMKAERQLMKSAFQSCLNKSGIRQDQIDYFLAGDLDHQLTSSAFTARDLEVPFLGMYAACATVAQTLITASLLIETKLATHAIAGASSHYGIAENQFRYPTEVAFQKKQTAQYTVTGAGAALLGRKRSQVQVTTATIGQIVDMGIKDTANLGAVMAPAAGHTLLTHLRESGRQLSDYDLILTGDLGRIGSAIFRKWMREHGFKLDECHEDGGARIFRSTNVFLSGGSGAGCAAVVTYSYILEKLKEGSLNRVLLLATGALFSQNSAKQGDTIPAVAHAVALERVEM</sequence>
<protein>
    <submittedName>
        <fullName evidence="1">Stage V sporulation protein AD</fullName>
    </submittedName>
</protein>
<dbReference type="Pfam" id="PF07451">
    <property type="entry name" value="SpoVAD"/>
    <property type="match status" value="1"/>
</dbReference>
<gene>
    <name evidence="1" type="primary">spoVAD</name>
    <name evidence="1" type="ORF">NDM98_01040</name>
</gene>
<dbReference type="SUPFAM" id="SSF53901">
    <property type="entry name" value="Thiolase-like"/>
    <property type="match status" value="1"/>
</dbReference>
<dbReference type="NCBIfam" id="NF006160">
    <property type="entry name" value="PRK08304.1"/>
    <property type="match status" value="1"/>
</dbReference>
<reference evidence="1" key="1">
    <citation type="submission" date="2022-06" db="EMBL/GenBank/DDBJ databases">
        <title>Alkalicoccobacillus porphyridii sp. nov., isolated from a marine red alga, Porphyridium purpureum and reclassification of Shouchella plakortidis and Shouchella gibsonii as Alkalicoccobacillus plakortidis comb. nov. and Alkalicoccobacillus gibsonii comb. nov.</title>
        <authorList>
            <person name="Kim K.H."/>
            <person name="Lee J.K."/>
            <person name="Han D.M."/>
            <person name="Baek J.H."/>
            <person name="Jeon C.O."/>
        </authorList>
    </citation>
    <scope>NUCLEOTIDE SEQUENCE</scope>
    <source>
        <strain evidence="1">DSM 19153</strain>
    </source>
</reference>
<accession>A0ABT0XEB9</accession>
<proteinExistence type="predicted"/>
<dbReference type="NCBIfam" id="TIGR02845">
    <property type="entry name" value="spore_V_AD"/>
    <property type="match status" value="1"/>
</dbReference>
<organism evidence="1 2">
    <name type="scientific">Alkalicoccobacillus plakortidis</name>
    <dbReference type="NCBI Taxonomy" id="444060"/>
    <lineage>
        <taxon>Bacteria</taxon>
        <taxon>Bacillati</taxon>
        <taxon>Bacillota</taxon>
        <taxon>Bacilli</taxon>
        <taxon>Bacillales</taxon>
        <taxon>Bacillaceae</taxon>
        <taxon>Alkalicoccobacillus</taxon>
    </lineage>
</organism>
<dbReference type="Proteomes" id="UP001203665">
    <property type="component" value="Unassembled WGS sequence"/>
</dbReference>
<dbReference type="InterPro" id="IPR038369">
    <property type="entry name" value="SpoVAD_sf"/>
</dbReference>
<keyword evidence="2" id="KW-1185">Reference proteome</keyword>
<dbReference type="InterPro" id="IPR016039">
    <property type="entry name" value="Thiolase-like"/>
</dbReference>
<dbReference type="PIRSF" id="PIRSF011570">
    <property type="entry name" value="SpoVAD"/>
    <property type="match status" value="1"/>
</dbReference>
<comment type="caution">
    <text evidence="1">The sequence shown here is derived from an EMBL/GenBank/DDBJ whole genome shotgun (WGS) entry which is preliminary data.</text>
</comment>
<name>A0ABT0XEB9_9BACI</name>
<dbReference type="RefSeq" id="WP_251603526.1">
    <property type="nucleotide sequence ID" value="NZ_JAMQJY010000001.1"/>
</dbReference>
<dbReference type="EMBL" id="JAMQJY010000001">
    <property type="protein sequence ID" value="MCM2674241.1"/>
    <property type="molecule type" value="Genomic_DNA"/>
</dbReference>
<evidence type="ECO:0000313" key="1">
    <source>
        <dbReference type="EMBL" id="MCM2674241.1"/>
    </source>
</evidence>
<dbReference type="Gene3D" id="3.40.47.40">
    <property type="entry name" value="Stage V sporulation protein AD"/>
    <property type="match status" value="1"/>
</dbReference>
<evidence type="ECO:0000313" key="2">
    <source>
        <dbReference type="Proteomes" id="UP001203665"/>
    </source>
</evidence>
<dbReference type="InterPro" id="IPR010894">
    <property type="entry name" value="SpoVAD"/>
</dbReference>